<accession>A0AAJ0BHG3</accession>
<reference evidence="6" key="1">
    <citation type="submission" date="2023-06" db="EMBL/GenBank/DDBJ databases">
        <title>Genome-scale phylogeny and comparative genomics of the fungal order Sordariales.</title>
        <authorList>
            <consortium name="Lawrence Berkeley National Laboratory"/>
            <person name="Hensen N."/>
            <person name="Bonometti L."/>
            <person name="Westerberg I."/>
            <person name="Brannstrom I.O."/>
            <person name="Guillou S."/>
            <person name="Cros-Aarteil S."/>
            <person name="Calhoun S."/>
            <person name="Haridas S."/>
            <person name="Kuo A."/>
            <person name="Mondo S."/>
            <person name="Pangilinan J."/>
            <person name="Riley R."/>
            <person name="Labutti K."/>
            <person name="Andreopoulos B."/>
            <person name="Lipzen A."/>
            <person name="Chen C."/>
            <person name="Yanf M."/>
            <person name="Daum C."/>
            <person name="Ng V."/>
            <person name="Clum A."/>
            <person name="Steindorff A."/>
            <person name="Ohm R."/>
            <person name="Martin F."/>
            <person name="Silar P."/>
            <person name="Natvig D."/>
            <person name="Lalanne C."/>
            <person name="Gautier V."/>
            <person name="Ament-Velasquez S.L."/>
            <person name="Kruys A."/>
            <person name="Hutchinson M.I."/>
            <person name="Powell A.J."/>
            <person name="Barry K."/>
            <person name="Miller A.N."/>
            <person name="Grigoriev I.V."/>
            <person name="Debuchy R."/>
            <person name="Gladieux P."/>
            <person name="Thoren M.H."/>
            <person name="Johannesson H."/>
        </authorList>
    </citation>
    <scope>NUCLEOTIDE SEQUENCE</scope>
    <source>
        <strain evidence="6">PSN4</strain>
    </source>
</reference>
<keyword evidence="3 5" id="KW-1133">Transmembrane helix</keyword>
<feature type="transmembrane region" description="Helical" evidence="5">
    <location>
        <begin position="127"/>
        <end position="146"/>
    </location>
</feature>
<proteinExistence type="predicted"/>
<organism evidence="6 7">
    <name type="scientific">Echria macrotheca</name>
    <dbReference type="NCBI Taxonomy" id="438768"/>
    <lineage>
        <taxon>Eukaryota</taxon>
        <taxon>Fungi</taxon>
        <taxon>Dikarya</taxon>
        <taxon>Ascomycota</taxon>
        <taxon>Pezizomycotina</taxon>
        <taxon>Sordariomycetes</taxon>
        <taxon>Sordariomycetidae</taxon>
        <taxon>Sordariales</taxon>
        <taxon>Schizotheciaceae</taxon>
        <taxon>Echria</taxon>
    </lineage>
</organism>
<feature type="transmembrane region" description="Helical" evidence="5">
    <location>
        <begin position="12"/>
        <end position="31"/>
    </location>
</feature>
<dbReference type="Pfam" id="PF01124">
    <property type="entry name" value="MAPEG"/>
    <property type="match status" value="1"/>
</dbReference>
<keyword evidence="4 5" id="KW-0472">Membrane</keyword>
<dbReference type="GO" id="GO:0005635">
    <property type="term" value="C:nuclear envelope"/>
    <property type="evidence" value="ECO:0007669"/>
    <property type="project" value="TreeGrafter"/>
</dbReference>
<dbReference type="PANTHER" id="PTHR10250:SF26">
    <property type="entry name" value="GLUTATHIONE S-TRANSFERASE 3, MITOCHONDRIAL"/>
    <property type="match status" value="1"/>
</dbReference>
<comment type="subcellular location">
    <subcellularLocation>
        <location evidence="1">Membrane</location>
        <topology evidence="1">Multi-pass membrane protein</topology>
    </subcellularLocation>
</comment>
<gene>
    <name evidence="6" type="ORF">QBC47DRAFT_172490</name>
</gene>
<evidence type="ECO:0000313" key="7">
    <source>
        <dbReference type="Proteomes" id="UP001239445"/>
    </source>
</evidence>
<dbReference type="SUPFAM" id="SSF161084">
    <property type="entry name" value="MAPEG domain-like"/>
    <property type="match status" value="1"/>
</dbReference>
<dbReference type="GO" id="GO:0004364">
    <property type="term" value="F:glutathione transferase activity"/>
    <property type="evidence" value="ECO:0007669"/>
    <property type="project" value="TreeGrafter"/>
</dbReference>
<evidence type="ECO:0000256" key="3">
    <source>
        <dbReference type="ARBA" id="ARBA00022989"/>
    </source>
</evidence>
<evidence type="ECO:0000256" key="5">
    <source>
        <dbReference type="SAM" id="Phobius"/>
    </source>
</evidence>
<dbReference type="InterPro" id="IPR023352">
    <property type="entry name" value="MAPEG-like_dom_sf"/>
</dbReference>
<keyword evidence="2 5" id="KW-0812">Transmembrane</keyword>
<dbReference type="PANTHER" id="PTHR10250">
    <property type="entry name" value="MICROSOMAL GLUTATHIONE S-TRANSFERASE"/>
    <property type="match status" value="1"/>
</dbReference>
<dbReference type="GO" id="GO:0004602">
    <property type="term" value="F:glutathione peroxidase activity"/>
    <property type="evidence" value="ECO:0007669"/>
    <property type="project" value="TreeGrafter"/>
</dbReference>
<evidence type="ECO:0000313" key="6">
    <source>
        <dbReference type="EMBL" id="KAK1756907.1"/>
    </source>
</evidence>
<dbReference type="GO" id="GO:0005783">
    <property type="term" value="C:endoplasmic reticulum"/>
    <property type="evidence" value="ECO:0007669"/>
    <property type="project" value="TreeGrafter"/>
</dbReference>
<feature type="transmembrane region" description="Helical" evidence="5">
    <location>
        <begin position="89"/>
        <end position="107"/>
    </location>
</feature>
<evidence type="ECO:0008006" key="8">
    <source>
        <dbReference type="Google" id="ProtNLM"/>
    </source>
</evidence>
<comment type="caution">
    <text evidence="6">The sequence shown here is derived from an EMBL/GenBank/DDBJ whole genome shotgun (WGS) entry which is preliminary data.</text>
</comment>
<dbReference type="Gene3D" id="1.20.120.550">
    <property type="entry name" value="Membrane associated eicosanoid/glutathione metabolism-like domain"/>
    <property type="match status" value="1"/>
</dbReference>
<keyword evidence="7" id="KW-1185">Reference proteome</keyword>
<dbReference type="EMBL" id="MU839831">
    <property type="protein sequence ID" value="KAK1756907.1"/>
    <property type="molecule type" value="Genomic_DNA"/>
</dbReference>
<dbReference type="AlphaFoldDB" id="A0AAJ0BHG3"/>
<evidence type="ECO:0000256" key="4">
    <source>
        <dbReference type="ARBA" id="ARBA00023136"/>
    </source>
</evidence>
<protein>
    <recommendedName>
        <fullName evidence="8">Microsomal glutathione S-transferase 3</fullName>
    </recommendedName>
</protein>
<dbReference type="GO" id="GO:0016020">
    <property type="term" value="C:membrane"/>
    <property type="evidence" value="ECO:0007669"/>
    <property type="project" value="UniProtKB-SubCell"/>
</dbReference>
<sequence>MNAITLPAEYSYVLLAATSTFIVNIYHMTLTGKHRKLSGVKYPTCYASAELAEKDPKAFAFNCAQRAHANFTENLTPFLTVLAVAGLRYPVFAAAAGGAWSFFRILYARGYAANGPQGRLIGGTPASLIGASLGAMALYSSVMFVLGK</sequence>
<evidence type="ECO:0000256" key="1">
    <source>
        <dbReference type="ARBA" id="ARBA00004141"/>
    </source>
</evidence>
<dbReference type="InterPro" id="IPR001129">
    <property type="entry name" value="Membr-assoc_MAPEG"/>
</dbReference>
<dbReference type="Proteomes" id="UP001239445">
    <property type="component" value="Unassembled WGS sequence"/>
</dbReference>
<evidence type="ECO:0000256" key="2">
    <source>
        <dbReference type="ARBA" id="ARBA00022692"/>
    </source>
</evidence>
<name>A0AAJ0BHG3_9PEZI</name>
<dbReference type="InterPro" id="IPR050997">
    <property type="entry name" value="MAPEG"/>
</dbReference>